<feature type="domain" description="TPM" evidence="1">
    <location>
        <begin position="33"/>
        <end position="159"/>
    </location>
</feature>
<dbReference type="InterPro" id="IPR007621">
    <property type="entry name" value="TPM_dom"/>
</dbReference>
<dbReference type="AlphaFoldDB" id="A0A7Y9QYP7"/>
<dbReference type="Proteomes" id="UP000518288">
    <property type="component" value="Unassembled WGS sequence"/>
</dbReference>
<evidence type="ECO:0000259" key="1">
    <source>
        <dbReference type="Pfam" id="PF04536"/>
    </source>
</evidence>
<dbReference type="Gene3D" id="3.10.310.50">
    <property type="match status" value="1"/>
</dbReference>
<name>A0A7Y9QYP7_9BURK</name>
<gene>
    <name evidence="2" type="ORF">BDD16_000971</name>
</gene>
<organism evidence="2 3">
    <name type="scientific">Sphaerotilus montanus</name>
    <dbReference type="NCBI Taxonomy" id="522889"/>
    <lineage>
        <taxon>Bacteria</taxon>
        <taxon>Pseudomonadati</taxon>
        <taxon>Pseudomonadota</taxon>
        <taxon>Betaproteobacteria</taxon>
        <taxon>Burkholderiales</taxon>
        <taxon>Sphaerotilaceae</taxon>
        <taxon>Sphaerotilus</taxon>
    </lineage>
</organism>
<evidence type="ECO:0000313" key="3">
    <source>
        <dbReference type="Proteomes" id="UP000518288"/>
    </source>
</evidence>
<sequence length="185" mass="21377">MNKTRQTAHDMSTVRLHRPWRQWLRHLWSDRSDITHVLDTEALARLEARITASELHHSGEIRLCVEAALPWRYLRAGASPRERALSMFGKLRVWDTEHNNGVLVYLLLADRAVEIVADRGLHRHIDPDQWQALIAAMAPLLRQGQHETALQQTIAALDEALRHWFPVHGGDQRNPNELPNQVDLR</sequence>
<accession>A0A7Y9QYP7</accession>
<proteinExistence type="predicted"/>
<dbReference type="PANTHER" id="PTHR30373">
    <property type="entry name" value="UPF0603 PROTEIN YGCG"/>
    <property type="match status" value="1"/>
</dbReference>
<dbReference type="EMBL" id="JACCFH010000001">
    <property type="protein sequence ID" value="NYG31985.1"/>
    <property type="molecule type" value="Genomic_DNA"/>
</dbReference>
<comment type="caution">
    <text evidence="2">The sequence shown here is derived from an EMBL/GenBank/DDBJ whole genome shotgun (WGS) entry which is preliminary data.</text>
</comment>
<protein>
    <submittedName>
        <fullName evidence="2">Putative membrane protein</fullName>
    </submittedName>
</protein>
<keyword evidence="3" id="KW-1185">Reference proteome</keyword>
<dbReference type="RefSeq" id="WP_246332471.1">
    <property type="nucleotide sequence ID" value="NZ_CAXYYM010000020.1"/>
</dbReference>
<dbReference type="Pfam" id="PF04536">
    <property type="entry name" value="TPM_phosphatase"/>
    <property type="match status" value="1"/>
</dbReference>
<dbReference type="PANTHER" id="PTHR30373:SF8">
    <property type="entry name" value="BLL7265 PROTEIN"/>
    <property type="match status" value="1"/>
</dbReference>
<evidence type="ECO:0000313" key="2">
    <source>
        <dbReference type="EMBL" id="NYG31985.1"/>
    </source>
</evidence>
<reference evidence="2 3" key="1">
    <citation type="submission" date="2020-07" db="EMBL/GenBank/DDBJ databases">
        <title>Genomic Encyclopedia of Archaeal and Bacterial Type Strains, Phase II (KMG-II): from individual species to whole genera.</title>
        <authorList>
            <person name="Goeker M."/>
        </authorList>
    </citation>
    <scope>NUCLEOTIDE SEQUENCE [LARGE SCALE GENOMIC DNA]</scope>
    <source>
        <strain evidence="2 3">DSM 21226</strain>
    </source>
</reference>